<dbReference type="GO" id="GO:0030276">
    <property type="term" value="F:clathrin binding"/>
    <property type="evidence" value="ECO:0007669"/>
    <property type="project" value="TreeGrafter"/>
</dbReference>
<dbReference type="SUPFAM" id="SSF48452">
    <property type="entry name" value="TPR-like"/>
    <property type="match status" value="1"/>
</dbReference>
<dbReference type="InterPro" id="IPR019734">
    <property type="entry name" value="TPR_rpt"/>
</dbReference>
<feature type="region of interest" description="Disordered" evidence="2">
    <location>
        <begin position="203"/>
        <end position="222"/>
    </location>
</feature>
<dbReference type="GO" id="GO:0072318">
    <property type="term" value="P:clathrin coat disassembly"/>
    <property type="evidence" value="ECO:0007669"/>
    <property type="project" value="TreeGrafter"/>
</dbReference>
<feature type="compositionally biased region" description="Polar residues" evidence="2">
    <location>
        <begin position="159"/>
        <end position="182"/>
    </location>
</feature>
<dbReference type="Gene3D" id="1.10.287.110">
    <property type="entry name" value="DnaJ domain"/>
    <property type="match status" value="1"/>
</dbReference>
<dbReference type="SUPFAM" id="SSF46934">
    <property type="entry name" value="UBA-like"/>
    <property type="match status" value="1"/>
</dbReference>
<dbReference type="OMA" id="GMHELVM"/>
<feature type="region of interest" description="Disordered" evidence="2">
    <location>
        <begin position="265"/>
        <end position="306"/>
    </location>
</feature>
<feature type="compositionally biased region" description="Polar residues" evidence="2">
    <location>
        <begin position="265"/>
        <end position="276"/>
    </location>
</feature>
<sequence length="805" mass="89053">MSFNNSSNTGWSNKVDGSKPSASKEDPFASLIGMNKSSSKPPTPMASPQSGTQPKPSTPSGGSFWNMSSSTVIHNGNQQPTNLPLNRLAAEQSVSSPPTLSSTPTGGYASASPKTSDPWDLDFLSNASSKSKPATPIPNLDPFDVSSLTSSNNSKTSLHQSDPFDSSNLKNQNSDPFNSIPSTRVVPPKDPFGDEDDFLGDLGKPYSPRVSSPLRSVRTPEDTSDDFAIAQLMGEGFELEAVQIALQLEGNNVEQARQTLLQQQSIQTKNSIPSRFSSDEEDGLSRPPVPPRRTNTNSRTMPNANMPFLKNINQEQIMQQANEFGTNVFNKASTFFNKSKQRIKETWDEIQSSDFSSAGSTPPEFRDRNERRKKFGNYEVDRYGDNSSDDDFPNSHERFKDDSDDDDDNNTGYQKFTSNVEDFNSSSHQRNNLNVSPISSSRKAPVAAKQQDPEFDLLGMSSTSSYSQSRQQASPSPQLASKSRPPVPTRSSKPLSASTPPPTDKASTDAQTLSRSDQLRQKGNEFFKLGQYDQAQSYYTQAIDILPANHPNLIPLLNNRTASLLKSGDFNKVVEDCNQIIQLIGPHKNYMPQSVNSSSLMAQMNLKEHYGKSVIKLGTALEGLERFNDAMSKYQDLVQLGSSQFLPQANQGIQRCQKALKPKPKPKPAYKPPAKPVTRADVNRSDAVQKLRQQQAAQDREDDQKLRITDQIEARVNAWKQGKEANIRALLSSLHTLLWPELNWKTIGLGDVLTEKQVKICYMRAIGKLHPDKLSQTTTVDQKLMANLVFATLNRSWDEFQNNGN</sequence>
<dbReference type="SMART" id="SM00165">
    <property type="entry name" value="UBA"/>
    <property type="match status" value="1"/>
</dbReference>
<protein>
    <recommendedName>
        <fullName evidence="3">UBA domain-containing protein</fullName>
    </recommendedName>
</protein>
<dbReference type="InterPro" id="IPR011990">
    <property type="entry name" value="TPR-like_helical_dom_sf"/>
</dbReference>
<feature type="region of interest" description="Disordered" evidence="2">
    <location>
        <begin position="659"/>
        <end position="704"/>
    </location>
</feature>
<name>A0A137PE99_CONC2</name>
<dbReference type="InterPro" id="IPR036869">
    <property type="entry name" value="J_dom_sf"/>
</dbReference>
<dbReference type="GO" id="GO:0005737">
    <property type="term" value="C:cytoplasm"/>
    <property type="evidence" value="ECO:0007669"/>
    <property type="project" value="TreeGrafter"/>
</dbReference>
<dbReference type="PROSITE" id="PS50030">
    <property type="entry name" value="UBA"/>
    <property type="match status" value="1"/>
</dbReference>
<feature type="region of interest" description="Disordered" evidence="2">
    <location>
        <begin position="350"/>
        <end position="518"/>
    </location>
</feature>
<dbReference type="STRING" id="796925.A0A137PE99"/>
<accession>A0A137PE99</accession>
<dbReference type="AlphaFoldDB" id="A0A137PE99"/>
<dbReference type="PANTHER" id="PTHR23172:SF19">
    <property type="entry name" value="J DOMAIN-CONTAINING PROTEIN"/>
    <property type="match status" value="1"/>
</dbReference>
<keyword evidence="5" id="KW-1185">Reference proteome</keyword>
<evidence type="ECO:0000313" key="4">
    <source>
        <dbReference type="EMBL" id="KXN73310.1"/>
    </source>
</evidence>
<dbReference type="OrthoDB" id="1717591at2759"/>
<dbReference type="PROSITE" id="PS50005">
    <property type="entry name" value="TPR"/>
    <property type="match status" value="1"/>
</dbReference>
<reference evidence="4 5" key="1">
    <citation type="journal article" date="2015" name="Genome Biol. Evol.">
        <title>Phylogenomic analyses indicate that early fungi evolved digesting cell walls of algal ancestors of land plants.</title>
        <authorList>
            <person name="Chang Y."/>
            <person name="Wang S."/>
            <person name="Sekimoto S."/>
            <person name="Aerts A.L."/>
            <person name="Choi C."/>
            <person name="Clum A."/>
            <person name="LaButti K.M."/>
            <person name="Lindquist E.A."/>
            <person name="Yee Ngan C."/>
            <person name="Ohm R.A."/>
            <person name="Salamov A.A."/>
            <person name="Grigoriev I.V."/>
            <person name="Spatafora J.W."/>
            <person name="Berbee M.L."/>
        </authorList>
    </citation>
    <scope>NUCLEOTIDE SEQUENCE [LARGE SCALE GENOMIC DNA]</scope>
    <source>
        <strain evidence="4 5">NRRL 28638</strain>
    </source>
</reference>
<feature type="repeat" description="TPR" evidence="1">
    <location>
        <begin position="516"/>
        <end position="549"/>
    </location>
</feature>
<dbReference type="Gene3D" id="1.25.40.10">
    <property type="entry name" value="Tetratricopeptide repeat domain"/>
    <property type="match status" value="1"/>
</dbReference>
<evidence type="ECO:0000256" key="1">
    <source>
        <dbReference type="PROSITE-ProRule" id="PRU00339"/>
    </source>
</evidence>
<feature type="compositionally biased region" description="Polar residues" evidence="2">
    <location>
        <begin position="350"/>
        <end position="360"/>
    </location>
</feature>
<keyword evidence="1" id="KW-0802">TPR repeat</keyword>
<feature type="region of interest" description="Disordered" evidence="2">
    <location>
        <begin position="1"/>
        <end position="198"/>
    </location>
</feature>
<feature type="compositionally biased region" description="Polar residues" evidence="2">
    <location>
        <begin position="410"/>
        <end position="442"/>
    </location>
</feature>
<feature type="compositionally biased region" description="Polar residues" evidence="2">
    <location>
        <begin position="35"/>
        <end position="84"/>
    </location>
</feature>
<proteinExistence type="predicted"/>
<feature type="domain" description="UBA" evidence="3">
    <location>
        <begin position="220"/>
        <end position="263"/>
    </location>
</feature>
<dbReference type="GO" id="GO:0031982">
    <property type="term" value="C:vesicle"/>
    <property type="evidence" value="ECO:0007669"/>
    <property type="project" value="TreeGrafter"/>
</dbReference>
<dbReference type="InterPro" id="IPR015940">
    <property type="entry name" value="UBA"/>
</dbReference>
<dbReference type="Proteomes" id="UP000070444">
    <property type="component" value="Unassembled WGS sequence"/>
</dbReference>
<dbReference type="FunFam" id="1.10.287.110:FF:000002">
    <property type="entry name" value="putative tyrosine-protein phosphatase auxilin isoform X2"/>
    <property type="match status" value="1"/>
</dbReference>
<evidence type="ECO:0000259" key="3">
    <source>
        <dbReference type="PROSITE" id="PS50030"/>
    </source>
</evidence>
<dbReference type="EMBL" id="KQ964439">
    <property type="protein sequence ID" value="KXN73310.1"/>
    <property type="molecule type" value="Genomic_DNA"/>
</dbReference>
<evidence type="ECO:0000313" key="5">
    <source>
        <dbReference type="Proteomes" id="UP000070444"/>
    </source>
</evidence>
<feature type="compositionally biased region" description="Polar residues" evidence="2">
    <location>
        <begin position="1"/>
        <end position="12"/>
    </location>
</feature>
<organism evidence="4 5">
    <name type="scientific">Conidiobolus coronatus (strain ATCC 28846 / CBS 209.66 / NRRL 28638)</name>
    <name type="common">Delacroixia coronata</name>
    <dbReference type="NCBI Taxonomy" id="796925"/>
    <lineage>
        <taxon>Eukaryota</taxon>
        <taxon>Fungi</taxon>
        <taxon>Fungi incertae sedis</taxon>
        <taxon>Zoopagomycota</taxon>
        <taxon>Entomophthoromycotina</taxon>
        <taxon>Entomophthoromycetes</taxon>
        <taxon>Entomophthorales</taxon>
        <taxon>Ancylistaceae</taxon>
        <taxon>Conidiobolus</taxon>
    </lineage>
</organism>
<feature type="compositionally biased region" description="Low complexity" evidence="2">
    <location>
        <begin position="93"/>
        <end position="105"/>
    </location>
</feature>
<dbReference type="SMART" id="SM00028">
    <property type="entry name" value="TPR"/>
    <property type="match status" value="3"/>
</dbReference>
<dbReference type="Gene3D" id="1.10.8.10">
    <property type="entry name" value="DNA helicase RuvA subunit, C-terminal domain"/>
    <property type="match status" value="1"/>
</dbReference>
<dbReference type="InterPro" id="IPR009060">
    <property type="entry name" value="UBA-like_sf"/>
</dbReference>
<feature type="compositionally biased region" description="Basic residues" evidence="2">
    <location>
        <begin position="659"/>
        <end position="668"/>
    </location>
</feature>
<feature type="compositionally biased region" description="Low complexity" evidence="2">
    <location>
        <begin position="292"/>
        <end position="303"/>
    </location>
</feature>
<feature type="compositionally biased region" description="Low complexity" evidence="2">
    <location>
        <begin position="146"/>
        <end position="158"/>
    </location>
</feature>
<dbReference type="PANTHER" id="PTHR23172">
    <property type="entry name" value="AUXILIN/CYCLIN G-ASSOCIATED KINASE-RELATED"/>
    <property type="match status" value="1"/>
</dbReference>
<dbReference type="GO" id="GO:0072583">
    <property type="term" value="P:clathrin-dependent endocytosis"/>
    <property type="evidence" value="ECO:0007669"/>
    <property type="project" value="TreeGrafter"/>
</dbReference>
<feature type="compositionally biased region" description="Low complexity" evidence="2">
    <location>
        <begin position="461"/>
        <end position="483"/>
    </location>
</feature>
<feature type="compositionally biased region" description="Polar residues" evidence="2">
    <location>
        <begin position="489"/>
        <end position="498"/>
    </location>
</feature>
<dbReference type="SUPFAM" id="SSF46565">
    <property type="entry name" value="Chaperone J-domain"/>
    <property type="match status" value="1"/>
</dbReference>
<feature type="compositionally biased region" description="Low complexity" evidence="2">
    <location>
        <begin position="203"/>
        <end position="217"/>
    </location>
</feature>
<evidence type="ECO:0000256" key="2">
    <source>
        <dbReference type="SAM" id="MobiDB-lite"/>
    </source>
</evidence>
<gene>
    <name evidence="4" type="ORF">CONCODRAFT_77440</name>
</gene>